<proteinExistence type="predicted"/>
<evidence type="ECO:0000313" key="1">
    <source>
        <dbReference type="EMBL" id="MBZ0159312.1"/>
    </source>
</evidence>
<gene>
    <name evidence="1" type="ORF">K8G79_04120</name>
</gene>
<organism evidence="1 2">
    <name type="scientific">Candidatus Methylomirabilis tolerans</name>
    <dbReference type="NCBI Taxonomy" id="3123416"/>
    <lineage>
        <taxon>Bacteria</taxon>
        <taxon>Candidatus Methylomirabilota</taxon>
        <taxon>Candidatus Methylomirabilia</taxon>
        <taxon>Candidatus Methylomirabilales</taxon>
        <taxon>Candidatus Methylomirabilaceae</taxon>
        <taxon>Candidatus Methylomirabilis</taxon>
    </lineage>
</organism>
<name>A0AAJ1EK20_9BACT</name>
<comment type="caution">
    <text evidence="1">The sequence shown here is derived from an EMBL/GenBank/DDBJ whole genome shotgun (WGS) entry which is preliminary data.</text>
</comment>
<dbReference type="AlphaFoldDB" id="A0AAJ1EK20"/>
<reference evidence="1 2" key="1">
    <citation type="journal article" date="2021" name="bioRxiv">
        <title>Unraveling nitrogen, sulfur and carbon metabolic pathways and microbial community transcriptional responses to substrate deprivation and toxicity stresses in a bioreactor mimicking anoxic brackish coastal sediment conditions.</title>
        <authorList>
            <person name="Martins P.D."/>
            <person name="Echeveste M.J."/>
            <person name="Arshad A."/>
            <person name="Kurth J."/>
            <person name="Ouboter H."/>
            <person name="Jetten M.S.M."/>
            <person name="Welte C.U."/>
        </authorList>
    </citation>
    <scope>NUCLEOTIDE SEQUENCE [LARGE SCALE GENOMIC DNA]</scope>
    <source>
        <strain evidence="1">MAG_38</strain>
    </source>
</reference>
<dbReference type="Proteomes" id="UP001197609">
    <property type="component" value="Unassembled WGS sequence"/>
</dbReference>
<sequence length="113" mass="12250">MVRAACTIGGLVTVLLTITNVATYTEQPRRVLILHSFGRDFVPFIIVASAFKTELAVQSQDYTAAFKVVRKAPCIDHANGLRTVREGNGVKSRSPLMSSLVPCSRQSAAIWAS</sequence>
<accession>A0AAJ1EK20</accession>
<evidence type="ECO:0000313" key="2">
    <source>
        <dbReference type="Proteomes" id="UP001197609"/>
    </source>
</evidence>
<dbReference type="EMBL" id="JAIOIU010000042">
    <property type="protein sequence ID" value="MBZ0159312.1"/>
    <property type="molecule type" value="Genomic_DNA"/>
</dbReference>
<protein>
    <submittedName>
        <fullName evidence="1">Uncharacterized protein</fullName>
    </submittedName>
</protein>